<feature type="domain" description="POTRA" evidence="10">
    <location>
        <begin position="359"/>
        <end position="432"/>
    </location>
</feature>
<keyword evidence="2 8" id="KW-1134">Transmembrane beta strand</keyword>
<dbReference type="Gene3D" id="3.10.20.310">
    <property type="entry name" value="membrane protein fhac"/>
    <property type="match status" value="4"/>
</dbReference>
<evidence type="ECO:0000256" key="8">
    <source>
        <dbReference type="HAMAP-Rule" id="MF_01430"/>
    </source>
</evidence>
<dbReference type="Pfam" id="PF01103">
    <property type="entry name" value="Omp85"/>
    <property type="match status" value="1"/>
</dbReference>
<evidence type="ECO:0000256" key="3">
    <source>
        <dbReference type="ARBA" id="ARBA00022692"/>
    </source>
</evidence>
<evidence type="ECO:0000256" key="6">
    <source>
        <dbReference type="ARBA" id="ARBA00023136"/>
    </source>
</evidence>
<evidence type="ECO:0000256" key="1">
    <source>
        <dbReference type="ARBA" id="ARBA00004370"/>
    </source>
</evidence>
<dbReference type="KEGG" id="yag:AABB28_05615"/>
<dbReference type="InterPro" id="IPR023707">
    <property type="entry name" value="OM_assembly_BamA"/>
</dbReference>
<comment type="subunit">
    <text evidence="8">Part of the Bam complex.</text>
</comment>
<dbReference type="Pfam" id="PF07244">
    <property type="entry name" value="POTRA"/>
    <property type="match status" value="3"/>
</dbReference>
<evidence type="ECO:0000256" key="2">
    <source>
        <dbReference type="ARBA" id="ARBA00022452"/>
    </source>
</evidence>
<dbReference type="InterPro" id="IPR034746">
    <property type="entry name" value="POTRA"/>
</dbReference>
<keyword evidence="6 8" id="KW-0472">Membrane</keyword>
<keyword evidence="4 8" id="KW-0732">Signal</keyword>
<protein>
    <recommendedName>
        <fullName evidence="8 9">Outer membrane protein assembly factor BamA</fullName>
    </recommendedName>
</protein>
<evidence type="ECO:0000256" key="5">
    <source>
        <dbReference type="ARBA" id="ARBA00022737"/>
    </source>
</evidence>
<dbReference type="PROSITE" id="PS51779">
    <property type="entry name" value="POTRA"/>
    <property type="match status" value="3"/>
</dbReference>
<name>A0AAN0NJP3_9RHOB</name>
<proteinExistence type="inferred from homology"/>
<gene>
    <name evidence="8 11" type="primary">bamA</name>
    <name evidence="11" type="ORF">AABB28_05615</name>
</gene>
<reference evidence="11 12" key="1">
    <citation type="submission" date="2024-04" db="EMBL/GenBank/DDBJ databases">
        <title>Phylogenomic analyses of a clade within the roseobacter group suggest taxonomic reassignments of species of the genera Aestuariivita, Citreicella, Loktanella, Nautella, Pelagibaca, Ruegeria, Thalassobius, Thiobacimonas and Tropicibacter, and the proposal o.</title>
        <authorList>
            <person name="Jeon C.O."/>
        </authorList>
    </citation>
    <scope>NUCLEOTIDE SEQUENCE [LARGE SCALE GENOMIC DNA]</scope>
    <source>
        <strain evidence="11 12">G8-12</strain>
    </source>
</reference>
<dbReference type="AlphaFoldDB" id="A0AAN0NJP3"/>
<dbReference type="NCBIfam" id="TIGR03303">
    <property type="entry name" value="OM_YaeT"/>
    <property type="match status" value="1"/>
</dbReference>
<comment type="function">
    <text evidence="8">Part of the outer membrane protein assembly complex, which is involved in assembly and insertion of beta-barrel proteins into the outer membrane.</text>
</comment>
<dbReference type="Gene3D" id="2.40.160.50">
    <property type="entry name" value="membrane protein fhac: a member of the omp85/tpsb transporter family"/>
    <property type="match status" value="1"/>
</dbReference>
<evidence type="ECO:0000256" key="4">
    <source>
        <dbReference type="ARBA" id="ARBA00022729"/>
    </source>
</evidence>
<dbReference type="InterPro" id="IPR010827">
    <property type="entry name" value="BamA/TamA_POTRA"/>
</dbReference>
<keyword evidence="5 8" id="KW-0677">Repeat</keyword>
<organism evidence="11 12">
    <name type="scientific">Yoonia algicola</name>
    <dbReference type="NCBI Taxonomy" id="3137368"/>
    <lineage>
        <taxon>Bacteria</taxon>
        <taxon>Pseudomonadati</taxon>
        <taxon>Pseudomonadota</taxon>
        <taxon>Alphaproteobacteria</taxon>
        <taxon>Rhodobacterales</taxon>
        <taxon>Paracoccaceae</taxon>
        <taxon>Yoonia</taxon>
    </lineage>
</organism>
<comment type="subcellular location">
    <subcellularLocation>
        <location evidence="8">Cell outer membrane</location>
    </subcellularLocation>
    <subcellularLocation>
        <location evidence="1">Membrane</location>
    </subcellularLocation>
</comment>
<evidence type="ECO:0000313" key="12">
    <source>
        <dbReference type="Proteomes" id="UP001451782"/>
    </source>
</evidence>
<dbReference type="InterPro" id="IPR000184">
    <property type="entry name" value="Bac_surfAg_D15"/>
</dbReference>
<dbReference type="Proteomes" id="UP001451782">
    <property type="component" value="Chromosome"/>
</dbReference>
<feature type="domain" description="POTRA" evidence="10">
    <location>
        <begin position="38"/>
        <end position="105"/>
    </location>
</feature>
<dbReference type="HAMAP" id="MF_01430">
    <property type="entry name" value="OM_assembly_BamA"/>
    <property type="match status" value="1"/>
</dbReference>
<dbReference type="InterPro" id="IPR039910">
    <property type="entry name" value="D15-like"/>
</dbReference>
<keyword evidence="12" id="KW-1185">Reference proteome</keyword>
<dbReference type="RefSeq" id="WP_342071111.1">
    <property type="nucleotide sequence ID" value="NZ_CP151762.1"/>
</dbReference>
<dbReference type="PANTHER" id="PTHR12815">
    <property type="entry name" value="SORTING AND ASSEMBLY MACHINERY SAMM50 PROTEIN FAMILY MEMBER"/>
    <property type="match status" value="1"/>
</dbReference>
<keyword evidence="3 8" id="KW-0812">Transmembrane</keyword>
<dbReference type="PANTHER" id="PTHR12815:SF23">
    <property type="entry name" value="OUTER MEMBRANE PROTEIN ASSEMBLY FACTOR BAMA"/>
    <property type="match status" value="1"/>
</dbReference>
<dbReference type="EMBL" id="CP151762">
    <property type="protein sequence ID" value="WZU64754.1"/>
    <property type="molecule type" value="Genomic_DNA"/>
</dbReference>
<feature type="domain" description="POTRA" evidence="10">
    <location>
        <begin position="106"/>
        <end position="183"/>
    </location>
</feature>
<dbReference type="GO" id="GO:0043165">
    <property type="term" value="P:Gram-negative-bacterium-type cell outer membrane assembly"/>
    <property type="evidence" value="ECO:0007669"/>
    <property type="project" value="UniProtKB-UniRule"/>
</dbReference>
<dbReference type="GO" id="GO:0051205">
    <property type="term" value="P:protein insertion into membrane"/>
    <property type="evidence" value="ECO:0007669"/>
    <property type="project" value="UniProtKB-UniRule"/>
</dbReference>
<keyword evidence="7 8" id="KW-0998">Cell outer membrane</keyword>
<accession>A0AAN0NJP3</accession>
<dbReference type="GO" id="GO:0009279">
    <property type="term" value="C:cell outer membrane"/>
    <property type="evidence" value="ECO:0007669"/>
    <property type="project" value="UniProtKB-SubCell"/>
</dbReference>
<evidence type="ECO:0000256" key="9">
    <source>
        <dbReference type="NCBIfam" id="TIGR03303"/>
    </source>
</evidence>
<sequence length="768" mass="84291">MKTSVGRFFAQGLAKMRSLWMALCIVVLATGAANAQSFAFSSFEVEGNLRVAEGTILTFGGLAPGAGLSLAELNTAGQNIRASGLFESVDLIPQGNRLLIRVVEYPTISRINIEGNNRLNDAQLLALVQSQPRRVFTAEQAEADTAAITEAYARQGRINASVTPRIIPQSDNRVDLVFEVVESPVTEVERISFVGNRVYSERRLRRVLETKQAGIFRFLVGRDTYSPERIAQDREALTDFYRSRGYIDFVLQNVDVSLTRERDAFLATYNLREGQKFSFGNTSLSSEIAGVDAADFTDLIGVRSGSTYSPVPVDVDITRIEREAAARGLNFVEVDARLSRNPRDLTIDVNYVLVSAERVFIERIDIEGNSTTLDRVIRNQFRAVEGDPLNSREIQESARRIRGLGFFEDVSVDTRAGTTPSQRIVDVNVTEGPTGTLTFGANFNTDNGASLLASYRQSNFQGRGQRLNFDFSTAETNQSFGFGFTEPQLLGRDLRGSFDLNYGTTDNENALYDTETLRLSPSVSFPVSEAGRLSVFYALEYTSLTDVSDDASIIIQEEEDAGGVWTNAVGYNYSFDSRRTGVNPTTGYVLRFGQEFGFGDTQFIKTTAFAGAETSVLNEEVTFRASVQGGLLNYQEGSSRVTDRFFLGSRLMRGFEAGGIGPRDADTLDALGGNAFSVLTLETEFPLGLPSEYGITGGAFIDYGAVWEVGETSTATVLSNDAIGRAVAGLSIFWDTPIGPLRFNFTEPLDVQDFDETRNFDVTISTSF</sequence>
<evidence type="ECO:0000256" key="7">
    <source>
        <dbReference type="ARBA" id="ARBA00023237"/>
    </source>
</evidence>
<evidence type="ECO:0000313" key="11">
    <source>
        <dbReference type="EMBL" id="WZU64754.1"/>
    </source>
</evidence>
<comment type="similarity">
    <text evidence="8">Belongs to the BamA family.</text>
</comment>
<dbReference type="PIRSF" id="PIRSF006076">
    <property type="entry name" value="OM_assembly_OMP85"/>
    <property type="match status" value="1"/>
</dbReference>
<evidence type="ECO:0000259" key="10">
    <source>
        <dbReference type="PROSITE" id="PS51779"/>
    </source>
</evidence>